<keyword evidence="2" id="KW-0805">Transcription regulation</keyword>
<dbReference type="InterPro" id="IPR036388">
    <property type="entry name" value="WH-like_DNA-bd_sf"/>
</dbReference>
<evidence type="ECO:0000259" key="5">
    <source>
        <dbReference type="PROSITE" id="PS50931"/>
    </source>
</evidence>
<dbReference type="InterPro" id="IPR005119">
    <property type="entry name" value="LysR_subst-bd"/>
</dbReference>
<organism evidence="6 7">
    <name type="scientific">Leifsonia poae</name>
    <dbReference type="NCBI Taxonomy" id="110933"/>
    <lineage>
        <taxon>Bacteria</taxon>
        <taxon>Bacillati</taxon>
        <taxon>Actinomycetota</taxon>
        <taxon>Actinomycetes</taxon>
        <taxon>Micrococcales</taxon>
        <taxon>Microbacteriaceae</taxon>
        <taxon>Leifsonia</taxon>
    </lineage>
</organism>
<dbReference type="SUPFAM" id="SSF53850">
    <property type="entry name" value="Periplasmic binding protein-like II"/>
    <property type="match status" value="1"/>
</dbReference>
<dbReference type="Gene3D" id="3.40.190.290">
    <property type="match status" value="1"/>
</dbReference>
<keyword evidence="4" id="KW-0804">Transcription</keyword>
<dbReference type="FunFam" id="1.10.10.10:FF:000001">
    <property type="entry name" value="LysR family transcriptional regulator"/>
    <property type="match status" value="1"/>
</dbReference>
<evidence type="ECO:0000256" key="2">
    <source>
        <dbReference type="ARBA" id="ARBA00023015"/>
    </source>
</evidence>
<protein>
    <submittedName>
        <fullName evidence="6">LysR family transcriptional regulator</fullName>
    </submittedName>
</protein>
<dbReference type="InterPro" id="IPR036390">
    <property type="entry name" value="WH_DNA-bd_sf"/>
</dbReference>
<evidence type="ECO:0000256" key="1">
    <source>
        <dbReference type="ARBA" id="ARBA00009437"/>
    </source>
</evidence>
<dbReference type="PRINTS" id="PR00039">
    <property type="entry name" value="HTHLYSR"/>
</dbReference>
<feature type="domain" description="HTH lysR-type" evidence="5">
    <location>
        <begin position="11"/>
        <end position="68"/>
    </location>
</feature>
<sequence>MLTIGVYDCHMELRQLEYFLAVADELNFTRAASRVFAAQSTVSAGIRSLERELGGALFDRDPHGVRLTVLGRRVIDAARETLRAGERLHELADTTGGLRGQVRVGIFTNLTTIDLPGIMGEFHARHPLVDLLLGPSPSGSTGLAKDVRLGNVDVAFMGLPGRAPGLLHQELAVSPFVAVLAEDHPLAGRQAVSLAALADEPFIDARAGFGNRVTLDRALDERGLTRRISTEVSDLGEIPRFVAARLGVAVLPALTVIPADGAVTRPLTEHIEWMLSAVSRPRPSAASAALLRLLAERFAQPSVVG</sequence>
<evidence type="ECO:0000256" key="3">
    <source>
        <dbReference type="ARBA" id="ARBA00023125"/>
    </source>
</evidence>
<keyword evidence="3" id="KW-0238">DNA-binding</keyword>
<dbReference type="InterPro" id="IPR000847">
    <property type="entry name" value="LysR_HTH_N"/>
</dbReference>
<reference evidence="6" key="2">
    <citation type="submission" date="2023-01" db="EMBL/GenBank/DDBJ databases">
        <authorList>
            <person name="Sun Q."/>
            <person name="Evtushenko L."/>
        </authorList>
    </citation>
    <scope>NUCLEOTIDE SEQUENCE</scope>
    <source>
        <strain evidence="6">VKM Ac-1401</strain>
    </source>
</reference>
<dbReference type="PANTHER" id="PTHR30346:SF30">
    <property type="entry name" value="SMALL NEUTRAL PROTEASE REGULATORY PROTEIN"/>
    <property type="match status" value="1"/>
</dbReference>
<dbReference type="GO" id="GO:0003700">
    <property type="term" value="F:DNA-binding transcription factor activity"/>
    <property type="evidence" value="ECO:0007669"/>
    <property type="project" value="InterPro"/>
</dbReference>
<dbReference type="PROSITE" id="PS50931">
    <property type="entry name" value="HTH_LYSR"/>
    <property type="match status" value="1"/>
</dbReference>
<dbReference type="GO" id="GO:0032993">
    <property type="term" value="C:protein-DNA complex"/>
    <property type="evidence" value="ECO:0007669"/>
    <property type="project" value="TreeGrafter"/>
</dbReference>
<dbReference type="Pfam" id="PF00126">
    <property type="entry name" value="HTH_1"/>
    <property type="match status" value="1"/>
</dbReference>
<dbReference type="Pfam" id="PF03466">
    <property type="entry name" value="LysR_substrate"/>
    <property type="match status" value="1"/>
</dbReference>
<name>A0A9W6H8X9_9MICO</name>
<comment type="similarity">
    <text evidence="1">Belongs to the LysR transcriptional regulatory family.</text>
</comment>
<dbReference type="GO" id="GO:0003677">
    <property type="term" value="F:DNA binding"/>
    <property type="evidence" value="ECO:0007669"/>
    <property type="project" value="UniProtKB-KW"/>
</dbReference>
<comment type="caution">
    <text evidence="6">The sequence shown here is derived from an EMBL/GenBank/DDBJ whole genome shotgun (WGS) entry which is preliminary data.</text>
</comment>
<dbReference type="AlphaFoldDB" id="A0A9W6H8X9"/>
<proteinExistence type="inferred from homology"/>
<accession>A0A9W6H8X9</accession>
<dbReference type="PANTHER" id="PTHR30346">
    <property type="entry name" value="TRANSCRIPTIONAL DUAL REGULATOR HCAR-RELATED"/>
    <property type="match status" value="1"/>
</dbReference>
<reference evidence="6" key="1">
    <citation type="journal article" date="2014" name="Int. J. Syst. Evol. Microbiol.">
        <title>Complete genome sequence of Corynebacterium casei LMG S-19264T (=DSM 44701T), isolated from a smear-ripened cheese.</title>
        <authorList>
            <consortium name="US DOE Joint Genome Institute (JGI-PGF)"/>
            <person name="Walter F."/>
            <person name="Albersmeier A."/>
            <person name="Kalinowski J."/>
            <person name="Ruckert C."/>
        </authorList>
    </citation>
    <scope>NUCLEOTIDE SEQUENCE</scope>
    <source>
        <strain evidence="6">VKM Ac-1401</strain>
    </source>
</reference>
<evidence type="ECO:0000256" key="4">
    <source>
        <dbReference type="ARBA" id="ARBA00023163"/>
    </source>
</evidence>
<dbReference type="Gene3D" id="1.10.10.10">
    <property type="entry name" value="Winged helix-like DNA-binding domain superfamily/Winged helix DNA-binding domain"/>
    <property type="match status" value="1"/>
</dbReference>
<dbReference type="SUPFAM" id="SSF46785">
    <property type="entry name" value="Winged helix' DNA-binding domain"/>
    <property type="match status" value="1"/>
</dbReference>
<gene>
    <name evidence="6" type="ORF">GCM10017584_13340</name>
</gene>
<dbReference type="Proteomes" id="UP001142372">
    <property type="component" value="Unassembled WGS sequence"/>
</dbReference>
<keyword evidence="7" id="KW-1185">Reference proteome</keyword>
<evidence type="ECO:0000313" key="6">
    <source>
        <dbReference type="EMBL" id="GLJ75760.1"/>
    </source>
</evidence>
<evidence type="ECO:0000313" key="7">
    <source>
        <dbReference type="Proteomes" id="UP001142372"/>
    </source>
</evidence>
<dbReference type="EMBL" id="BSEN01000005">
    <property type="protein sequence ID" value="GLJ75760.1"/>
    <property type="molecule type" value="Genomic_DNA"/>
</dbReference>